<evidence type="ECO:0000313" key="2">
    <source>
        <dbReference type="Proteomes" id="UP000887013"/>
    </source>
</evidence>
<evidence type="ECO:0000313" key="1">
    <source>
        <dbReference type="EMBL" id="GFU19413.1"/>
    </source>
</evidence>
<accession>A0A8X6QDJ3</accession>
<protein>
    <submittedName>
        <fullName evidence="1">Uncharacterized protein</fullName>
    </submittedName>
</protein>
<proteinExistence type="predicted"/>
<gene>
    <name evidence="1" type="ORF">NPIL_31641</name>
</gene>
<comment type="caution">
    <text evidence="1">The sequence shown here is derived from an EMBL/GenBank/DDBJ whole genome shotgun (WGS) entry which is preliminary data.</text>
</comment>
<dbReference type="Proteomes" id="UP000887013">
    <property type="component" value="Unassembled WGS sequence"/>
</dbReference>
<dbReference type="AlphaFoldDB" id="A0A8X6QDJ3"/>
<sequence>MHRLQTDFTIVGLFKNRVGPVVSVQGIQDRLSQFTPRGHRLASIGVPGRTGKQVQVWFAVLCPNGLLHRSMPPFSRGLQVIKLPRFQEDEPVEIGDVQLVAIRH</sequence>
<reference evidence="1" key="1">
    <citation type="submission" date="2020-08" db="EMBL/GenBank/DDBJ databases">
        <title>Multicomponent nature underlies the extraordinary mechanical properties of spider dragline silk.</title>
        <authorList>
            <person name="Kono N."/>
            <person name="Nakamura H."/>
            <person name="Mori M."/>
            <person name="Yoshida Y."/>
            <person name="Ohtoshi R."/>
            <person name="Malay A.D."/>
            <person name="Moran D.A.P."/>
            <person name="Tomita M."/>
            <person name="Numata K."/>
            <person name="Arakawa K."/>
        </authorList>
    </citation>
    <scope>NUCLEOTIDE SEQUENCE</scope>
</reference>
<organism evidence="1 2">
    <name type="scientific">Nephila pilipes</name>
    <name type="common">Giant wood spider</name>
    <name type="synonym">Nephila maculata</name>
    <dbReference type="NCBI Taxonomy" id="299642"/>
    <lineage>
        <taxon>Eukaryota</taxon>
        <taxon>Metazoa</taxon>
        <taxon>Ecdysozoa</taxon>
        <taxon>Arthropoda</taxon>
        <taxon>Chelicerata</taxon>
        <taxon>Arachnida</taxon>
        <taxon>Araneae</taxon>
        <taxon>Araneomorphae</taxon>
        <taxon>Entelegynae</taxon>
        <taxon>Araneoidea</taxon>
        <taxon>Nephilidae</taxon>
        <taxon>Nephila</taxon>
    </lineage>
</organism>
<dbReference type="EMBL" id="BMAW01031060">
    <property type="protein sequence ID" value="GFU19413.1"/>
    <property type="molecule type" value="Genomic_DNA"/>
</dbReference>
<keyword evidence="2" id="KW-1185">Reference proteome</keyword>
<name>A0A8X6QDJ3_NEPPI</name>